<dbReference type="CDD" id="cd06186">
    <property type="entry name" value="NOX_Duox_like_FAD_NADP"/>
    <property type="match status" value="1"/>
</dbReference>
<sequence length="754" mass="85320">MNVYVAIADPSDDIDAIRYEHHLRHRGQDSHRLFRIFWWSVTAFLVLNCTIGCLRWWSRKIFRTHRYERLTPMSNVVYFARPQALFNAITLKPSPRLLGFTVTTYSLGKTFILASFAVGTLSLLALIDAPIPSSYFLDDVALRAAWITLTQIPLVYLLSTRRGPLNFVTGLSHTRINWLHRWVGRLVLLSATIHVAIMKSSILTENLLRSHDQGIAVVRYGIMTYTVLVWIAISSILPLRRRSYRVFYINHYTSTLVFLAIAFQHVPTYARPAIYLASFILFLDKLVVAYCFLRNNISISAAPRRFRHAHKLIAGYPVRMITPSASVSSLPAQTASSTTIIRIAHVPFPSRPGQHIRLSIPSLGILDSHPFTPADCTSIPPPPLPPRRDIQPGQKLQQSRQTSELLLFVKAKVGFTRRLADYHASWLARPCPNASSPPGSELKAYIDGPYGCPPKWEEYEHLVLVGSETGLAFSLAILDYLEQLCFTSPSHLRMATQRISLLWIRRHIDPGFEDVVRERVTRCAATLRDFGLEVNVEGWTTCPESREGKEVVELDRFAHLRGRCVSVKPELRIRHPDEIYDEWDREAEEMLAHAQPFEEDQDGDGRSDDCTLVDGKNSDEWTIDSNSEDGDDPFSDHNLLQDDAYRPLPVPAPPPPPLSVRQKGCDCAIIQHQRRKLNRGKSAIEEKYGARPDVRNVLLGLGLDKGGKCMVAICANRGVVRDVRDVVSRLEMDLAMGRGGKERGRVEVWTESQE</sequence>
<dbReference type="SFLD" id="SFLDG01168">
    <property type="entry name" value="Ferric_reductase_subgroup_(FRE"/>
    <property type="match status" value="1"/>
</dbReference>
<dbReference type="GO" id="GO:0005886">
    <property type="term" value="C:plasma membrane"/>
    <property type="evidence" value="ECO:0007669"/>
    <property type="project" value="TreeGrafter"/>
</dbReference>
<dbReference type="GO" id="GO:0000293">
    <property type="term" value="F:ferric-chelate reductase activity"/>
    <property type="evidence" value="ECO:0007669"/>
    <property type="project" value="TreeGrafter"/>
</dbReference>
<accession>A0A6A5QJ55</accession>
<feature type="domain" description="FAD-binding FR-type" evidence="10">
    <location>
        <begin position="317"/>
        <end position="456"/>
    </location>
</feature>
<evidence type="ECO:0000256" key="8">
    <source>
        <dbReference type="SAM" id="MobiDB-lite"/>
    </source>
</evidence>
<protein>
    <recommendedName>
        <fullName evidence="10">FAD-binding FR-type domain-containing protein</fullName>
    </recommendedName>
</protein>
<feature type="transmembrane region" description="Helical" evidence="9">
    <location>
        <begin position="110"/>
        <end position="128"/>
    </location>
</feature>
<keyword evidence="2" id="KW-0813">Transport</keyword>
<keyword evidence="7" id="KW-0325">Glycoprotein</keyword>
<feature type="transmembrane region" description="Helical" evidence="9">
    <location>
        <begin position="36"/>
        <end position="57"/>
    </location>
</feature>
<keyword evidence="4 9" id="KW-1133">Transmembrane helix</keyword>
<feature type="transmembrane region" description="Helical" evidence="9">
    <location>
        <begin position="217"/>
        <end position="239"/>
    </location>
</feature>
<dbReference type="Gene3D" id="3.40.50.80">
    <property type="entry name" value="Nucleotide-binding domain of ferredoxin-NADP reductase (FNR) module"/>
    <property type="match status" value="1"/>
</dbReference>
<proteinExistence type="predicted"/>
<dbReference type="InterPro" id="IPR013130">
    <property type="entry name" value="Fe3_Rdtase_TM_dom"/>
</dbReference>
<comment type="subcellular location">
    <subcellularLocation>
        <location evidence="1">Membrane</location>
        <topology evidence="1">Multi-pass membrane protein</topology>
    </subcellularLocation>
</comment>
<evidence type="ECO:0000259" key="10">
    <source>
        <dbReference type="PROSITE" id="PS51384"/>
    </source>
</evidence>
<dbReference type="SFLD" id="SFLDS00052">
    <property type="entry name" value="Ferric_Reductase_Domain"/>
    <property type="match status" value="1"/>
</dbReference>
<dbReference type="PROSITE" id="PS51384">
    <property type="entry name" value="FAD_FR"/>
    <property type="match status" value="1"/>
</dbReference>
<evidence type="ECO:0000256" key="4">
    <source>
        <dbReference type="ARBA" id="ARBA00022989"/>
    </source>
</evidence>
<dbReference type="InterPro" id="IPR017927">
    <property type="entry name" value="FAD-bd_FR_type"/>
</dbReference>
<dbReference type="PANTHER" id="PTHR32361">
    <property type="entry name" value="FERRIC/CUPRIC REDUCTASE TRANSMEMBRANE COMPONENT"/>
    <property type="match status" value="1"/>
</dbReference>
<dbReference type="Proteomes" id="UP000800096">
    <property type="component" value="Unassembled WGS sequence"/>
</dbReference>
<gene>
    <name evidence="11" type="ORF">BDU57DRAFT_452977</name>
</gene>
<evidence type="ECO:0000256" key="2">
    <source>
        <dbReference type="ARBA" id="ARBA00022448"/>
    </source>
</evidence>
<evidence type="ECO:0000313" key="12">
    <source>
        <dbReference type="Proteomes" id="UP000800096"/>
    </source>
</evidence>
<organism evidence="11 12">
    <name type="scientific">Ampelomyces quisqualis</name>
    <name type="common">Powdery mildew agent</name>
    <dbReference type="NCBI Taxonomy" id="50730"/>
    <lineage>
        <taxon>Eukaryota</taxon>
        <taxon>Fungi</taxon>
        <taxon>Dikarya</taxon>
        <taxon>Ascomycota</taxon>
        <taxon>Pezizomycotina</taxon>
        <taxon>Dothideomycetes</taxon>
        <taxon>Pleosporomycetidae</taxon>
        <taxon>Pleosporales</taxon>
        <taxon>Pleosporineae</taxon>
        <taxon>Phaeosphaeriaceae</taxon>
        <taxon>Ampelomyces</taxon>
    </lineage>
</organism>
<dbReference type="InterPro" id="IPR039261">
    <property type="entry name" value="FNR_nucleotide-bd"/>
</dbReference>
<evidence type="ECO:0000256" key="9">
    <source>
        <dbReference type="SAM" id="Phobius"/>
    </source>
</evidence>
<feature type="compositionally biased region" description="Pro residues" evidence="8">
    <location>
        <begin position="648"/>
        <end position="658"/>
    </location>
</feature>
<dbReference type="GO" id="GO:0015677">
    <property type="term" value="P:copper ion import"/>
    <property type="evidence" value="ECO:0007669"/>
    <property type="project" value="TreeGrafter"/>
</dbReference>
<dbReference type="GO" id="GO:0006826">
    <property type="term" value="P:iron ion transport"/>
    <property type="evidence" value="ECO:0007669"/>
    <property type="project" value="TreeGrafter"/>
</dbReference>
<reference evidence="11" key="1">
    <citation type="journal article" date="2020" name="Stud. Mycol.">
        <title>101 Dothideomycetes genomes: a test case for predicting lifestyles and emergence of pathogens.</title>
        <authorList>
            <person name="Haridas S."/>
            <person name="Albert R."/>
            <person name="Binder M."/>
            <person name="Bloem J."/>
            <person name="Labutti K."/>
            <person name="Salamov A."/>
            <person name="Andreopoulos B."/>
            <person name="Baker S."/>
            <person name="Barry K."/>
            <person name="Bills G."/>
            <person name="Bluhm B."/>
            <person name="Cannon C."/>
            <person name="Castanera R."/>
            <person name="Culley D."/>
            <person name="Daum C."/>
            <person name="Ezra D."/>
            <person name="Gonzalez J."/>
            <person name="Henrissat B."/>
            <person name="Kuo A."/>
            <person name="Liang C."/>
            <person name="Lipzen A."/>
            <person name="Lutzoni F."/>
            <person name="Magnuson J."/>
            <person name="Mondo S."/>
            <person name="Nolan M."/>
            <person name="Ohm R."/>
            <person name="Pangilinan J."/>
            <person name="Park H.-J."/>
            <person name="Ramirez L."/>
            <person name="Alfaro M."/>
            <person name="Sun H."/>
            <person name="Tritt A."/>
            <person name="Yoshinaga Y."/>
            <person name="Zwiers L.-H."/>
            <person name="Turgeon B."/>
            <person name="Goodwin S."/>
            <person name="Spatafora J."/>
            <person name="Crous P."/>
            <person name="Grigoriev I."/>
        </authorList>
    </citation>
    <scope>NUCLEOTIDE SEQUENCE</scope>
    <source>
        <strain evidence="11">HMLAC05119</strain>
    </source>
</reference>
<feature type="transmembrane region" description="Helical" evidence="9">
    <location>
        <begin position="246"/>
        <end position="266"/>
    </location>
</feature>
<evidence type="ECO:0000256" key="5">
    <source>
        <dbReference type="ARBA" id="ARBA00023065"/>
    </source>
</evidence>
<dbReference type="InterPro" id="IPR051410">
    <property type="entry name" value="Ferric/Cupric_Reductase"/>
</dbReference>
<dbReference type="Pfam" id="PF01794">
    <property type="entry name" value="Ferric_reduct"/>
    <property type="match status" value="1"/>
</dbReference>
<dbReference type="AlphaFoldDB" id="A0A6A5QJ55"/>
<evidence type="ECO:0000256" key="7">
    <source>
        <dbReference type="ARBA" id="ARBA00023180"/>
    </source>
</evidence>
<keyword evidence="12" id="KW-1185">Reference proteome</keyword>
<dbReference type="OrthoDB" id="3944240at2759"/>
<feature type="transmembrane region" description="Helical" evidence="9">
    <location>
        <begin position="179"/>
        <end position="197"/>
    </location>
</feature>
<evidence type="ECO:0000256" key="3">
    <source>
        <dbReference type="ARBA" id="ARBA00022692"/>
    </source>
</evidence>
<dbReference type="PANTHER" id="PTHR32361:SF9">
    <property type="entry name" value="FERRIC REDUCTASE TRANSMEMBRANE COMPONENT 3-RELATED"/>
    <property type="match status" value="1"/>
</dbReference>
<name>A0A6A5QJ55_AMPQU</name>
<evidence type="ECO:0000256" key="1">
    <source>
        <dbReference type="ARBA" id="ARBA00004141"/>
    </source>
</evidence>
<keyword evidence="6 9" id="KW-0472">Membrane</keyword>
<feature type="region of interest" description="Disordered" evidence="8">
    <location>
        <begin position="595"/>
        <end position="661"/>
    </location>
</feature>
<feature type="region of interest" description="Disordered" evidence="8">
    <location>
        <begin position="376"/>
        <end position="398"/>
    </location>
</feature>
<evidence type="ECO:0000313" key="11">
    <source>
        <dbReference type="EMBL" id="KAF1914848.1"/>
    </source>
</evidence>
<feature type="transmembrane region" description="Helical" evidence="9">
    <location>
        <begin position="140"/>
        <end position="158"/>
    </location>
</feature>
<dbReference type="GO" id="GO:0006879">
    <property type="term" value="P:intracellular iron ion homeostasis"/>
    <property type="evidence" value="ECO:0007669"/>
    <property type="project" value="TreeGrafter"/>
</dbReference>
<evidence type="ECO:0000256" key="6">
    <source>
        <dbReference type="ARBA" id="ARBA00023136"/>
    </source>
</evidence>
<keyword evidence="3 9" id="KW-0812">Transmembrane</keyword>
<keyword evidence="5" id="KW-0406">Ion transport</keyword>
<dbReference type="EMBL" id="ML979137">
    <property type="protein sequence ID" value="KAF1914848.1"/>
    <property type="molecule type" value="Genomic_DNA"/>
</dbReference>